<dbReference type="GO" id="GO:0005829">
    <property type="term" value="C:cytosol"/>
    <property type="evidence" value="ECO:0007669"/>
    <property type="project" value="GOC"/>
</dbReference>
<dbReference type="FunFam" id="1.20.1280.290:FF:000005">
    <property type="entry name" value="PQ-loop repeat-containing protein 1"/>
    <property type="match status" value="1"/>
</dbReference>
<keyword evidence="4 8" id="KW-1133">Transmembrane helix</keyword>
<dbReference type="GO" id="GO:0016020">
    <property type="term" value="C:membrane"/>
    <property type="evidence" value="ECO:0007669"/>
    <property type="project" value="UniProtKB-SubCell"/>
</dbReference>
<dbReference type="FunFam" id="1.20.1280.290:FF:000008">
    <property type="entry name" value="PQ-loop repeat-containing protein 1"/>
    <property type="match status" value="1"/>
</dbReference>
<dbReference type="SMART" id="SM00679">
    <property type="entry name" value="CTNS"/>
    <property type="match status" value="2"/>
</dbReference>
<feature type="transmembrane region" description="Helical" evidence="8">
    <location>
        <begin position="154"/>
        <end position="175"/>
    </location>
</feature>
<dbReference type="PANTHER" id="PTHR14856:SF9">
    <property type="entry name" value="PQ-LOOP REPEAT-CONTAINING PROTEIN 1"/>
    <property type="match status" value="1"/>
</dbReference>
<feature type="transmembrane region" description="Helical" evidence="8">
    <location>
        <begin position="20"/>
        <end position="38"/>
    </location>
</feature>
<organism evidence="9">
    <name type="scientific">Cuerna arida</name>
    <dbReference type="NCBI Taxonomy" id="1464854"/>
    <lineage>
        <taxon>Eukaryota</taxon>
        <taxon>Metazoa</taxon>
        <taxon>Ecdysozoa</taxon>
        <taxon>Arthropoda</taxon>
        <taxon>Hexapoda</taxon>
        <taxon>Insecta</taxon>
        <taxon>Pterygota</taxon>
        <taxon>Neoptera</taxon>
        <taxon>Paraneoptera</taxon>
        <taxon>Hemiptera</taxon>
        <taxon>Auchenorrhyncha</taxon>
        <taxon>Membracoidea</taxon>
        <taxon>Cicadellidae</taxon>
        <taxon>Cicadellinae</taxon>
        <taxon>Proconiini</taxon>
        <taxon>Cuerna</taxon>
    </lineage>
</organism>
<evidence type="ECO:0000256" key="4">
    <source>
        <dbReference type="ARBA" id="ARBA00022989"/>
    </source>
</evidence>
<dbReference type="Pfam" id="PF04193">
    <property type="entry name" value="PQ-loop"/>
    <property type="match status" value="2"/>
</dbReference>
<dbReference type="GO" id="GO:0005768">
    <property type="term" value="C:endosome"/>
    <property type="evidence" value="ECO:0007669"/>
    <property type="project" value="TreeGrafter"/>
</dbReference>
<evidence type="ECO:0000256" key="3">
    <source>
        <dbReference type="ARBA" id="ARBA00022737"/>
    </source>
</evidence>
<keyword evidence="5 8" id="KW-0472">Membrane</keyword>
<accession>A0A1B6GIW7</accession>
<evidence type="ECO:0000256" key="1">
    <source>
        <dbReference type="ARBA" id="ARBA00004141"/>
    </source>
</evidence>
<feature type="transmembrane region" description="Helical" evidence="8">
    <location>
        <begin position="187"/>
        <end position="207"/>
    </location>
</feature>
<dbReference type="InterPro" id="IPR006603">
    <property type="entry name" value="PQ-loop_rpt"/>
</dbReference>
<comment type="subcellular location">
    <subcellularLocation>
        <location evidence="1">Membrane</location>
        <topology evidence="1">Multi-pass membrane protein</topology>
    </subcellularLocation>
</comment>
<protein>
    <recommendedName>
        <fullName evidence="6">Solute carrier family 66 member 2</fullName>
    </recommendedName>
    <alternativeName>
        <fullName evidence="7">PQ-loop repeat-containing protein 1</fullName>
    </alternativeName>
</protein>
<sequence length="256" mass="29750">MEDFIASGIHDLSISKVLKWAASTVMIFGGVVPFIPQYREIRRKGDAEGFSLYVCLVLLISNILRILFWCGKKFELPLLIQSMIMNITMLFMIHVCVSVKNKSQIIRGPERLFTDFEWRYFWQWTDFTSYIEFLLSLTLLCSLVTFVLQDSPVYIEALGFLALLTEAMLAIPQLLQNFRNKSTEGMSVLMVVMWMMGDCFKTTYFVLRDAPAQFWLCGCLQIAIDVFILGQVYWYNYFSDRSPESIDAAIWYTRIV</sequence>
<dbReference type="GO" id="GO:0005802">
    <property type="term" value="C:trans-Golgi network"/>
    <property type="evidence" value="ECO:0007669"/>
    <property type="project" value="TreeGrafter"/>
</dbReference>
<evidence type="ECO:0000256" key="7">
    <source>
        <dbReference type="ARBA" id="ARBA00043159"/>
    </source>
</evidence>
<proteinExistence type="predicted"/>
<evidence type="ECO:0000256" key="8">
    <source>
        <dbReference type="SAM" id="Phobius"/>
    </source>
</evidence>
<gene>
    <name evidence="9" type="ORF">g.14266</name>
</gene>
<dbReference type="EMBL" id="GECZ01007404">
    <property type="protein sequence ID" value="JAS62365.1"/>
    <property type="molecule type" value="Transcribed_RNA"/>
</dbReference>
<feature type="transmembrane region" description="Helical" evidence="8">
    <location>
        <begin position="127"/>
        <end position="148"/>
    </location>
</feature>
<keyword evidence="2 8" id="KW-0812">Transmembrane</keyword>
<feature type="transmembrane region" description="Helical" evidence="8">
    <location>
        <begin position="80"/>
        <end position="99"/>
    </location>
</feature>
<dbReference type="GO" id="GO:0042147">
    <property type="term" value="P:retrograde transport, endosome to Golgi"/>
    <property type="evidence" value="ECO:0007669"/>
    <property type="project" value="TreeGrafter"/>
</dbReference>
<evidence type="ECO:0000313" key="9">
    <source>
        <dbReference type="EMBL" id="JAS62365.1"/>
    </source>
</evidence>
<name>A0A1B6GIW7_9HEMI</name>
<dbReference type="GO" id="GO:0045332">
    <property type="term" value="P:phospholipid translocation"/>
    <property type="evidence" value="ECO:0007669"/>
    <property type="project" value="TreeGrafter"/>
</dbReference>
<dbReference type="InterPro" id="IPR052241">
    <property type="entry name" value="SLC66/Scramblase_ANY1"/>
</dbReference>
<dbReference type="PANTHER" id="PTHR14856">
    <property type="entry name" value="PQ-LOOP REPEAT-CONTAINING PROTEIN 1-LIKE PROTEIN"/>
    <property type="match status" value="1"/>
</dbReference>
<evidence type="ECO:0000256" key="6">
    <source>
        <dbReference type="ARBA" id="ARBA00040648"/>
    </source>
</evidence>
<evidence type="ECO:0000256" key="2">
    <source>
        <dbReference type="ARBA" id="ARBA00022692"/>
    </source>
</evidence>
<keyword evidence="3" id="KW-0677">Repeat</keyword>
<feature type="transmembrane region" description="Helical" evidence="8">
    <location>
        <begin position="50"/>
        <end position="68"/>
    </location>
</feature>
<dbReference type="Gene3D" id="1.20.1280.290">
    <property type="match status" value="2"/>
</dbReference>
<feature type="transmembrane region" description="Helical" evidence="8">
    <location>
        <begin position="213"/>
        <end position="235"/>
    </location>
</feature>
<evidence type="ECO:0000256" key="5">
    <source>
        <dbReference type="ARBA" id="ARBA00023136"/>
    </source>
</evidence>
<reference evidence="9" key="1">
    <citation type="submission" date="2015-11" db="EMBL/GenBank/DDBJ databases">
        <title>De novo transcriptome assembly of four potential Pierce s Disease insect vectors from Arizona vineyards.</title>
        <authorList>
            <person name="Tassone E.E."/>
        </authorList>
    </citation>
    <scope>NUCLEOTIDE SEQUENCE</scope>
</reference>
<dbReference type="AlphaFoldDB" id="A0A1B6GIW7"/>